<dbReference type="CDD" id="cd00082">
    <property type="entry name" value="HisKA"/>
    <property type="match status" value="1"/>
</dbReference>
<dbReference type="Gene3D" id="6.10.340.10">
    <property type="match status" value="1"/>
</dbReference>
<dbReference type="Gene3D" id="1.10.287.130">
    <property type="match status" value="1"/>
</dbReference>
<keyword evidence="4" id="KW-0597">Phosphoprotein</keyword>
<dbReference type="GO" id="GO:0000155">
    <property type="term" value="F:phosphorelay sensor kinase activity"/>
    <property type="evidence" value="ECO:0007669"/>
    <property type="project" value="InterPro"/>
</dbReference>
<dbReference type="PANTHER" id="PTHR45453">
    <property type="entry name" value="PHOSPHATE REGULON SENSOR PROTEIN PHOR"/>
    <property type="match status" value="1"/>
</dbReference>
<evidence type="ECO:0000313" key="12">
    <source>
        <dbReference type="Proteomes" id="UP000198619"/>
    </source>
</evidence>
<dbReference type="InterPro" id="IPR003660">
    <property type="entry name" value="HAMP_dom"/>
</dbReference>
<dbReference type="Pfam" id="PF00672">
    <property type="entry name" value="HAMP"/>
    <property type="match status" value="1"/>
</dbReference>
<keyword evidence="8" id="KW-1133">Transmembrane helix</keyword>
<dbReference type="PRINTS" id="PR00344">
    <property type="entry name" value="BCTRLSENSOR"/>
</dbReference>
<dbReference type="EC" id="2.7.13.3" evidence="3"/>
<dbReference type="FunFam" id="3.30.565.10:FF:000006">
    <property type="entry name" value="Sensor histidine kinase WalK"/>
    <property type="match status" value="1"/>
</dbReference>
<dbReference type="InterPro" id="IPR005467">
    <property type="entry name" value="His_kinase_dom"/>
</dbReference>
<dbReference type="AlphaFoldDB" id="A0A1I0VYS4"/>
<name>A0A1I0VYS4_9CLOT</name>
<dbReference type="CDD" id="cd06225">
    <property type="entry name" value="HAMP"/>
    <property type="match status" value="1"/>
</dbReference>
<comment type="catalytic activity">
    <reaction evidence="1">
        <text>ATP + protein L-histidine = ADP + protein N-phospho-L-histidine.</text>
        <dbReference type="EC" id="2.7.13.3"/>
    </reaction>
</comment>
<dbReference type="SUPFAM" id="SSF47384">
    <property type="entry name" value="Homodimeric domain of signal transducing histidine kinase"/>
    <property type="match status" value="1"/>
</dbReference>
<dbReference type="SMART" id="SM00388">
    <property type="entry name" value="HisKA"/>
    <property type="match status" value="1"/>
</dbReference>
<dbReference type="SUPFAM" id="SSF55874">
    <property type="entry name" value="ATPase domain of HSP90 chaperone/DNA topoisomerase II/histidine kinase"/>
    <property type="match status" value="1"/>
</dbReference>
<dbReference type="InterPro" id="IPR036890">
    <property type="entry name" value="HATPase_C_sf"/>
</dbReference>
<dbReference type="STRING" id="84698.SAMN04488528_1003132"/>
<evidence type="ECO:0000313" key="11">
    <source>
        <dbReference type="EMBL" id="SFA81501.1"/>
    </source>
</evidence>
<dbReference type="GO" id="GO:0005886">
    <property type="term" value="C:plasma membrane"/>
    <property type="evidence" value="ECO:0007669"/>
    <property type="project" value="TreeGrafter"/>
</dbReference>
<dbReference type="InterPro" id="IPR004358">
    <property type="entry name" value="Sig_transdc_His_kin-like_C"/>
</dbReference>
<dbReference type="EMBL" id="FOKI01000003">
    <property type="protein sequence ID" value="SFA81501.1"/>
    <property type="molecule type" value="Genomic_DNA"/>
</dbReference>
<dbReference type="InterPro" id="IPR003594">
    <property type="entry name" value="HATPase_dom"/>
</dbReference>
<feature type="transmembrane region" description="Helical" evidence="8">
    <location>
        <begin position="12"/>
        <end position="34"/>
    </location>
</feature>
<keyword evidence="12" id="KW-1185">Reference proteome</keyword>
<accession>A0A1I0VYS4</accession>
<dbReference type="GO" id="GO:0004721">
    <property type="term" value="F:phosphoprotein phosphatase activity"/>
    <property type="evidence" value="ECO:0007669"/>
    <property type="project" value="TreeGrafter"/>
</dbReference>
<reference evidence="11 12" key="1">
    <citation type="submission" date="2016-10" db="EMBL/GenBank/DDBJ databases">
        <authorList>
            <person name="de Groot N.N."/>
        </authorList>
    </citation>
    <scope>NUCLEOTIDE SEQUENCE [LARGE SCALE GENOMIC DNA]</scope>
    <source>
        <strain evidence="11 12">DSM 12271</strain>
    </source>
</reference>
<dbReference type="Pfam" id="PF00512">
    <property type="entry name" value="HisKA"/>
    <property type="match status" value="1"/>
</dbReference>
<dbReference type="CDD" id="cd00075">
    <property type="entry name" value="HATPase"/>
    <property type="match status" value="1"/>
</dbReference>
<dbReference type="SMART" id="SM00304">
    <property type="entry name" value="HAMP"/>
    <property type="match status" value="1"/>
</dbReference>
<dbReference type="Pfam" id="PF02518">
    <property type="entry name" value="HATPase_c"/>
    <property type="match status" value="1"/>
</dbReference>
<dbReference type="Proteomes" id="UP000198619">
    <property type="component" value="Unassembled WGS sequence"/>
</dbReference>
<dbReference type="RefSeq" id="WP_090038696.1">
    <property type="nucleotide sequence ID" value="NZ_FOKI01000003.1"/>
</dbReference>
<keyword evidence="8" id="KW-0472">Membrane</keyword>
<dbReference type="SMART" id="SM00387">
    <property type="entry name" value="HATPase_c"/>
    <property type="match status" value="1"/>
</dbReference>
<dbReference type="PROSITE" id="PS50885">
    <property type="entry name" value="HAMP"/>
    <property type="match status" value="1"/>
</dbReference>
<protein>
    <recommendedName>
        <fullName evidence="3">histidine kinase</fullName>
        <ecNumber evidence="3">2.7.13.3</ecNumber>
    </recommendedName>
</protein>
<proteinExistence type="predicted"/>
<feature type="transmembrane region" description="Helical" evidence="8">
    <location>
        <begin position="84"/>
        <end position="103"/>
    </location>
</feature>
<dbReference type="Gene3D" id="3.30.565.10">
    <property type="entry name" value="Histidine kinase-like ATPase, C-terminal domain"/>
    <property type="match status" value="1"/>
</dbReference>
<comment type="subcellular location">
    <subcellularLocation>
        <location evidence="2">Membrane</location>
    </subcellularLocation>
</comment>
<evidence type="ECO:0000256" key="1">
    <source>
        <dbReference type="ARBA" id="ARBA00000085"/>
    </source>
</evidence>
<dbReference type="InterPro" id="IPR036097">
    <property type="entry name" value="HisK_dim/P_sf"/>
</dbReference>
<keyword evidence="8" id="KW-0812">Transmembrane</keyword>
<dbReference type="InterPro" id="IPR003661">
    <property type="entry name" value="HisK_dim/P_dom"/>
</dbReference>
<evidence type="ECO:0000259" key="10">
    <source>
        <dbReference type="PROSITE" id="PS50885"/>
    </source>
</evidence>
<feature type="domain" description="Histidine kinase" evidence="9">
    <location>
        <begin position="165"/>
        <end position="378"/>
    </location>
</feature>
<dbReference type="GO" id="GO:0016036">
    <property type="term" value="P:cellular response to phosphate starvation"/>
    <property type="evidence" value="ECO:0007669"/>
    <property type="project" value="TreeGrafter"/>
</dbReference>
<feature type="domain" description="HAMP" evidence="10">
    <location>
        <begin position="104"/>
        <end position="157"/>
    </location>
</feature>
<dbReference type="SUPFAM" id="SSF158472">
    <property type="entry name" value="HAMP domain-like"/>
    <property type="match status" value="1"/>
</dbReference>
<sequence>MINKLSLKMRLTILTGCIIIAIAMCLTATSIYNIDNKFSYPQLNKNAIFSSEIIPSNISREKDNSQLGVTIQISEAKKQFKVSILIWMIGIIIVGIGATYIIVSRALKPLNNLSNTIKNINEYNLSQPIENFSTKDEIGSLATSFNKMLSRLDKSFSNQKRFAANAAHELKTPLAIIKSGIQVLKLDENPSIDDYKENIDITEQSTQRLIQVVDDLLKLTYNEIKEFDDIISVNKVFQDIIKELDETISSKNIHIHLSDFSIDVLGNKPLIYRAFFNILENAVKYNKQGGSIEVSTELCNDMAVISISDTGIGIPHDEIENIFDPFYRVDKSRSREISGSGLGLSIVKTVIEKHSGTINVKSNKDVGTTVNVLLPYYIYDLPKQF</sequence>
<dbReference type="PROSITE" id="PS50109">
    <property type="entry name" value="HIS_KIN"/>
    <property type="match status" value="1"/>
</dbReference>
<dbReference type="OrthoDB" id="9786919at2"/>
<keyword evidence="5" id="KW-0808">Transferase</keyword>
<evidence type="ECO:0000256" key="3">
    <source>
        <dbReference type="ARBA" id="ARBA00012438"/>
    </source>
</evidence>
<organism evidence="11 12">
    <name type="scientific">Clostridium frigidicarnis</name>
    <dbReference type="NCBI Taxonomy" id="84698"/>
    <lineage>
        <taxon>Bacteria</taxon>
        <taxon>Bacillati</taxon>
        <taxon>Bacillota</taxon>
        <taxon>Clostridia</taxon>
        <taxon>Eubacteriales</taxon>
        <taxon>Clostridiaceae</taxon>
        <taxon>Clostridium</taxon>
    </lineage>
</organism>
<evidence type="ECO:0000256" key="2">
    <source>
        <dbReference type="ARBA" id="ARBA00004370"/>
    </source>
</evidence>
<dbReference type="InterPro" id="IPR050351">
    <property type="entry name" value="BphY/WalK/GraS-like"/>
</dbReference>
<evidence type="ECO:0000256" key="6">
    <source>
        <dbReference type="ARBA" id="ARBA00022777"/>
    </source>
</evidence>
<keyword evidence="7" id="KW-0902">Two-component regulatory system</keyword>
<evidence type="ECO:0000256" key="7">
    <source>
        <dbReference type="ARBA" id="ARBA00023012"/>
    </source>
</evidence>
<evidence type="ECO:0000256" key="5">
    <source>
        <dbReference type="ARBA" id="ARBA00022679"/>
    </source>
</evidence>
<dbReference type="PANTHER" id="PTHR45453:SF1">
    <property type="entry name" value="PHOSPHATE REGULON SENSOR PROTEIN PHOR"/>
    <property type="match status" value="1"/>
</dbReference>
<evidence type="ECO:0000256" key="4">
    <source>
        <dbReference type="ARBA" id="ARBA00022553"/>
    </source>
</evidence>
<keyword evidence="6 11" id="KW-0418">Kinase</keyword>
<evidence type="ECO:0000259" key="9">
    <source>
        <dbReference type="PROSITE" id="PS50109"/>
    </source>
</evidence>
<evidence type="ECO:0000256" key="8">
    <source>
        <dbReference type="SAM" id="Phobius"/>
    </source>
</evidence>
<gene>
    <name evidence="11" type="ORF">SAMN04488528_1003132</name>
</gene>